<feature type="coiled-coil region" evidence="1">
    <location>
        <begin position="156"/>
        <end position="190"/>
    </location>
</feature>
<keyword evidence="1" id="KW-0175">Coiled coil</keyword>
<dbReference type="Proteomes" id="UP000728968">
    <property type="component" value="Unassembled WGS sequence"/>
</dbReference>
<keyword evidence="4" id="KW-1185">Reference proteome</keyword>
<accession>A0ABS2FZV4</accession>
<name>A0ABS2FZV4_FUSMR</name>
<keyword evidence="2" id="KW-1133">Transmembrane helix</keyword>
<keyword evidence="2" id="KW-0472">Membrane</keyword>
<evidence type="ECO:0000256" key="1">
    <source>
        <dbReference type="SAM" id="Coils"/>
    </source>
</evidence>
<comment type="caution">
    <text evidence="3">The sequence shown here is derived from an EMBL/GenBank/DDBJ whole genome shotgun (WGS) entry which is preliminary data.</text>
</comment>
<dbReference type="SUPFAM" id="SSF57997">
    <property type="entry name" value="Tropomyosin"/>
    <property type="match status" value="1"/>
</dbReference>
<feature type="transmembrane region" description="Helical" evidence="2">
    <location>
        <begin position="488"/>
        <end position="510"/>
    </location>
</feature>
<sequence length="718" mass="80506">MLEQAKSKMEEVKKAVLNSSQAYQDNVKSLDRLKAKNEEIKASINKHESELNGLQNSYNENKRAYDNAKNTLAELKRQYGDNSQEVKEQERILQSLEREYNSSKSAYDNAKKSIQALKEEERTNTTTIKAQSKALESLKETLLNNSTAVKLVQRNITRYTQAEKEAGEKAKEARQKISQLSSEVAKNKKKFDDAKKTVKGWRDSAISSIDGVVKKMEQLTAVAVTTTGGFALKTGLETAFNLEAYRTQLETATKDTEKTTKLIRKAQELSIATPFTPEEAIQSTAKMEALGVDSEKWLKMVADMAGATNKEMEQATDALIDMLSKQEFEGMEEFGINKEMIMSKANQMFGKNKVFKKSGELRKGKDADMQVVIETLMKEKFEGGSDKLSKTVKGVWSTITGATGMALAKIFGMEDGLIKTGSMLDMLRQKLQMVADKLIEWQNNGTLDEIAQKFTETFNKIIDTVVAVYNYLKDNKDTIASILKVVGVVYTVAKAMIFLSSVISAVKIVFATLNVLLLNPAFLTIAGIILAVVVVGYILYKCFKLIAGIVKICWDKFKEFGEYMPAWAKMLLYPLFPILAIIKGFKLMIDVAGKAWKWIKGFFSSDEEKEVKINEVTEQELLSNDNIEKAVFDNKIDDLNNKKSPFDNMNKAEMLKNDVVKVEKSNGITEAKSQTIVKNIEPKITVNVNGDVYGYNDFEEKVAGVLKNIIKYNMQNVT</sequence>
<feature type="transmembrane region" description="Helical" evidence="2">
    <location>
        <begin position="570"/>
        <end position="589"/>
    </location>
</feature>
<feature type="transmembrane region" description="Helical" evidence="2">
    <location>
        <begin position="517"/>
        <end position="540"/>
    </location>
</feature>
<reference evidence="3 4" key="1">
    <citation type="journal article" date="2021" name="Sci. Rep.">
        <title>The distribution of antibiotic resistance genes in chicken gut microbiota commensals.</title>
        <authorList>
            <person name="Juricova H."/>
            <person name="Matiasovicova J."/>
            <person name="Kubasova T."/>
            <person name="Cejkova D."/>
            <person name="Rychlik I."/>
        </authorList>
    </citation>
    <scope>NUCLEOTIDE SEQUENCE [LARGE SCALE GENOMIC DNA]</scope>
    <source>
        <strain evidence="3 4">An425</strain>
    </source>
</reference>
<dbReference type="EMBL" id="JACJLT010000018">
    <property type="protein sequence ID" value="MBM6874686.1"/>
    <property type="molecule type" value="Genomic_DNA"/>
</dbReference>
<evidence type="ECO:0000313" key="3">
    <source>
        <dbReference type="EMBL" id="MBM6874686.1"/>
    </source>
</evidence>
<feature type="coiled-coil region" evidence="1">
    <location>
        <begin position="2"/>
        <end position="120"/>
    </location>
</feature>
<evidence type="ECO:0000313" key="4">
    <source>
        <dbReference type="Proteomes" id="UP000728968"/>
    </source>
</evidence>
<dbReference type="RefSeq" id="WP_204715808.1">
    <property type="nucleotide sequence ID" value="NZ_JACJLT010000018.1"/>
</dbReference>
<evidence type="ECO:0000256" key="2">
    <source>
        <dbReference type="SAM" id="Phobius"/>
    </source>
</evidence>
<protein>
    <recommendedName>
        <fullName evidence="5">Phage tail tape measure protein</fullName>
    </recommendedName>
</protein>
<proteinExistence type="predicted"/>
<organism evidence="3 4">
    <name type="scientific">Fusobacterium mortiferum</name>
    <dbReference type="NCBI Taxonomy" id="850"/>
    <lineage>
        <taxon>Bacteria</taxon>
        <taxon>Fusobacteriati</taxon>
        <taxon>Fusobacteriota</taxon>
        <taxon>Fusobacteriia</taxon>
        <taxon>Fusobacteriales</taxon>
        <taxon>Fusobacteriaceae</taxon>
        <taxon>Fusobacterium</taxon>
    </lineage>
</organism>
<dbReference type="PANTHER" id="PTHR38812:SF2">
    <property type="entry name" value="MU-LIKE PROPHAGE FLUMU PROTEIN GP42"/>
    <property type="match status" value="1"/>
</dbReference>
<dbReference type="InterPro" id="IPR053058">
    <property type="entry name" value="Mulikevirus_tape_measure"/>
</dbReference>
<gene>
    <name evidence="3" type="ORF">H6A04_03300</name>
</gene>
<evidence type="ECO:0008006" key="5">
    <source>
        <dbReference type="Google" id="ProtNLM"/>
    </source>
</evidence>
<dbReference type="PANTHER" id="PTHR38812">
    <property type="entry name" value="MU-LIKE PROPHAGE FLUMU PROTEIN GP42"/>
    <property type="match status" value="1"/>
</dbReference>
<keyword evidence="2" id="KW-0812">Transmembrane</keyword>